<evidence type="ECO:0000313" key="2">
    <source>
        <dbReference type="EMBL" id="JAH97492.1"/>
    </source>
</evidence>
<keyword evidence="1" id="KW-1133">Transmembrane helix</keyword>
<organism evidence="2">
    <name type="scientific">Anguilla anguilla</name>
    <name type="common">European freshwater eel</name>
    <name type="synonym">Muraena anguilla</name>
    <dbReference type="NCBI Taxonomy" id="7936"/>
    <lineage>
        <taxon>Eukaryota</taxon>
        <taxon>Metazoa</taxon>
        <taxon>Chordata</taxon>
        <taxon>Craniata</taxon>
        <taxon>Vertebrata</taxon>
        <taxon>Euteleostomi</taxon>
        <taxon>Actinopterygii</taxon>
        <taxon>Neopterygii</taxon>
        <taxon>Teleostei</taxon>
        <taxon>Anguilliformes</taxon>
        <taxon>Anguillidae</taxon>
        <taxon>Anguilla</taxon>
    </lineage>
</organism>
<reference evidence="2" key="2">
    <citation type="journal article" date="2015" name="Fish Shellfish Immunol.">
        <title>Early steps in the European eel (Anguilla anguilla)-Vibrio vulnificus interaction in the gills: Role of the RtxA13 toxin.</title>
        <authorList>
            <person name="Callol A."/>
            <person name="Pajuelo D."/>
            <person name="Ebbesson L."/>
            <person name="Teles M."/>
            <person name="MacKenzie S."/>
            <person name="Amaro C."/>
        </authorList>
    </citation>
    <scope>NUCLEOTIDE SEQUENCE</scope>
</reference>
<dbReference type="AlphaFoldDB" id="A0A0E9X439"/>
<evidence type="ECO:0000256" key="1">
    <source>
        <dbReference type="SAM" id="Phobius"/>
    </source>
</evidence>
<proteinExistence type="predicted"/>
<dbReference type="EMBL" id="GBXM01011085">
    <property type="protein sequence ID" value="JAH97492.1"/>
    <property type="molecule type" value="Transcribed_RNA"/>
</dbReference>
<keyword evidence="1" id="KW-0472">Membrane</keyword>
<reference evidence="2" key="1">
    <citation type="submission" date="2014-11" db="EMBL/GenBank/DDBJ databases">
        <authorList>
            <person name="Amaro Gonzalez C."/>
        </authorList>
    </citation>
    <scope>NUCLEOTIDE SEQUENCE</scope>
</reference>
<protein>
    <submittedName>
        <fullName evidence="2">Uncharacterized protein</fullName>
    </submittedName>
</protein>
<accession>A0A0E9X439</accession>
<keyword evidence="1" id="KW-0812">Transmembrane</keyword>
<feature type="transmembrane region" description="Helical" evidence="1">
    <location>
        <begin position="36"/>
        <end position="60"/>
    </location>
</feature>
<name>A0A0E9X439_ANGAN</name>
<sequence length="109" mass="12659">MARHLLVCGDNLQFQPTVIRKSSLSTLNRECHSDQYILLFLGLFIYLFIFKHAGVLVFVYEQTMLTHRQQLQGKCKEAQLLNQMFVEREAPLDIFFILSLVEGLHTVDS</sequence>